<feature type="region of interest" description="Disordered" evidence="1">
    <location>
        <begin position="160"/>
        <end position="223"/>
    </location>
</feature>
<feature type="compositionally biased region" description="Basic and acidic residues" evidence="1">
    <location>
        <begin position="269"/>
        <end position="279"/>
    </location>
</feature>
<comment type="caution">
    <text evidence="2">The sequence shown here is derived from an EMBL/GenBank/DDBJ whole genome shotgun (WGS) entry which is preliminary data.</text>
</comment>
<evidence type="ECO:0000313" key="2">
    <source>
        <dbReference type="EMBL" id="KAF7150095.1"/>
    </source>
</evidence>
<protein>
    <submittedName>
        <fullName evidence="2">Uncharacterized protein</fullName>
    </submittedName>
</protein>
<organism evidence="2 3">
    <name type="scientific">Rhododendron simsii</name>
    <name type="common">Sims's rhododendron</name>
    <dbReference type="NCBI Taxonomy" id="118357"/>
    <lineage>
        <taxon>Eukaryota</taxon>
        <taxon>Viridiplantae</taxon>
        <taxon>Streptophyta</taxon>
        <taxon>Embryophyta</taxon>
        <taxon>Tracheophyta</taxon>
        <taxon>Spermatophyta</taxon>
        <taxon>Magnoliopsida</taxon>
        <taxon>eudicotyledons</taxon>
        <taxon>Gunneridae</taxon>
        <taxon>Pentapetalae</taxon>
        <taxon>asterids</taxon>
        <taxon>Ericales</taxon>
        <taxon>Ericaceae</taxon>
        <taxon>Ericoideae</taxon>
        <taxon>Rhodoreae</taxon>
        <taxon>Rhododendron</taxon>
    </lineage>
</organism>
<feature type="region of interest" description="Disordered" evidence="1">
    <location>
        <begin position="123"/>
        <end position="148"/>
    </location>
</feature>
<proteinExistence type="predicted"/>
<dbReference type="Proteomes" id="UP000626092">
    <property type="component" value="Unassembled WGS sequence"/>
</dbReference>
<keyword evidence="3" id="KW-1185">Reference proteome</keyword>
<name>A0A834HD38_RHOSS</name>
<feature type="region of interest" description="Disordered" evidence="1">
    <location>
        <begin position="258"/>
        <end position="279"/>
    </location>
</feature>
<accession>A0A834HD38</accession>
<sequence length="279" mass="30748">MANFRSRHEIHDNVATTLAPEDAIRECPNNDTLHIPVVAIVEGGVRFPLAPLLHRVLAHYRLSLMQVSANFFRVFMGINAINQMLGASLGLHNIHHLYSISRTKNALKYYLKSRDSRKKLVLELPDSAQGDDDDSLSSRGTSSPETRIARFIDRCTRATDNPELLAPSSSSPVQERRSLSLTPPIPNEPIRLAEEVSTSSSRVNAKNGGNGPKTRPSGAPVSQACIENAKMLRTIARLERERDQARGTVEELKVDGAEDSLNQTLTKLESSKSEAKSAY</sequence>
<reference evidence="2" key="1">
    <citation type="submission" date="2019-11" db="EMBL/GenBank/DDBJ databases">
        <authorList>
            <person name="Liu Y."/>
            <person name="Hou J."/>
            <person name="Li T.-Q."/>
            <person name="Guan C.-H."/>
            <person name="Wu X."/>
            <person name="Wu H.-Z."/>
            <person name="Ling F."/>
            <person name="Zhang R."/>
            <person name="Shi X.-G."/>
            <person name="Ren J.-P."/>
            <person name="Chen E.-F."/>
            <person name="Sun J.-M."/>
        </authorList>
    </citation>
    <scope>NUCLEOTIDE SEQUENCE</scope>
    <source>
        <strain evidence="2">Adult_tree_wgs_1</strain>
        <tissue evidence="2">Leaves</tissue>
    </source>
</reference>
<dbReference type="OrthoDB" id="1102599at2759"/>
<dbReference type="AlphaFoldDB" id="A0A834HD38"/>
<dbReference type="EMBL" id="WJXA01000002">
    <property type="protein sequence ID" value="KAF7150095.1"/>
    <property type="molecule type" value="Genomic_DNA"/>
</dbReference>
<evidence type="ECO:0000256" key="1">
    <source>
        <dbReference type="SAM" id="MobiDB-lite"/>
    </source>
</evidence>
<evidence type="ECO:0000313" key="3">
    <source>
        <dbReference type="Proteomes" id="UP000626092"/>
    </source>
</evidence>
<gene>
    <name evidence="2" type="ORF">RHSIM_Rhsim02G0046200</name>
</gene>